<evidence type="ECO:0000256" key="2">
    <source>
        <dbReference type="ARBA" id="ARBA00022989"/>
    </source>
</evidence>
<dbReference type="InterPro" id="IPR036640">
    <property type="entry name" value="ABC1_TM_sf"/>
</dbReference>
<gene>
    <name evidence="6" type="primary">LOC109715236</name>
</gene>
<keyword evidence="5" id="KW-1185">Reference proteome</keyword>
<feature type="transmembrane region" description="Helical" evidence="4">
    <location>
        <begin position="135"/>
        <end position="153"/>
    </location>
</feature>
<keyword evidence="1 4" id="KW-0812">Transmembrane</keyword>
<dbReference type="GeneID" id="109715236"/>
<keyword evidence="3 4" id="KW-0472">Membrane</keyword>
<evidence type="ECO:0000256" key="4">
    <source>
        <dbReference type="SAM" id="Phobius"/>
    </source>
</evidence>
<evidence type="ECO:0000256" key="3">
    <source>
        <dbReference type="ARBA" id="ARBA00023136"/>
    </source>
</evidence>
<evidence type="ECO:0000313" key="6">
    <source>
        <dbReference type="RefSeq" id="XP_020095737.1"/>
    </source>
</evidence>
<dbReference type="OrthoDB" id="1747306at2759"/>
<keyword evidence="2 4" id="KW-1133">Transmembrane helix</keyword>
<dbReference type="GO" id="GO:0016020">
    <property type="term" value="C:membrane"/>
    <property type="evidence" value="ECO:0007669"/>
    <property type="project" value="InterPro"/>
</dbReference>
<reference evidence="5" key="1">
    <citation type="journal article" date="2015" name="Nat. Genet.">
        <title>The pineapple genome and the evolution of CAM photosynthesis.</title>
        <authorList>
            <person name="Ming R."/>
            <person name="VanBuren R."/>
            <person name="Wai C.M."/>
            <person name="Tang H."/>
            <person name="Schatz M.C."/>
            <person name="Bowers J.E."/>
            <person name="Lyons E."/>
            <person name="Wang M.L."/>
            <person name="Chen J."/>
            <person name="Biggers E."/>
            <person name="Zhang J."/>
            <person name="Huang L."/>
            <person name="Zhang L."/>
            <person name="Miao W."/>
            <person name="Zhang J."/>
            <person name="Ye Z."/>
            <person name="Miao C."/>
            <person name="Lin Z."/>
            <person name="Wang H."/>
            <person name="Zhou H."/>
            <person name="Yim W.C."/>
            <person name="Priest H.D."/>
            <person name="Zheng C."/>
            <person name="Woodhouse M."/>
            <person name="Edger P.P."/>
            <person name="Guyot R."/>
            <person name="Guo H.B."/>
            <person name="Guo H."/>
            <person name="Zheng G."/>
            <person name="Singh R."/>
            <person name="Sharma A."/>
            <person name="Min X."/>
            <person name="Zheng Y."/>
            <person name="Lee H."/>
            <person name="Gurtowski J."/>
            <person name="Sedlazeck F.J."/>
            <person name="Harkess A."/>
            <person name="McKain M.R."/>
            <person name="Liao Z."/>
            <person name="Fang J."/>
            <person name="Liu J."/>
            <person name="Zhang X."/>
            <person name="Zhang Q."/>
            <person name="Hu W."/>
            <person name="Qin Y."/>
            <person name="Wang K."/>
            <person name="Chen L.Y."/>
            <person name="Shirley N."/>
            <person name="Lin Y.R."/>
            <person name="Liu L.Y."/>
            <person name="Hernandez A.G."/>
            <person name="Wright C.L."/>
            <person name="Bulone V."/>
            <person name="Tuskan G.A."/>
            <person name="Heath K."/>
            <person name="Zee F."/>
            <person name="Moore P.H."/>
            <person name="Sunkar R."/>
            <person name="Leebens-Mack J.H."/>
            <person name="Mockler T."/>
            <person name="Bennetzen J.L."/>
            <person name="Freeling M."/>
            <person name="Sankoff D."/>
            <person name="Paterson A.H."/>
            <person name="Zhu X."/>
            <person name="Yang X."/>
            <person name="Smith J.A."/>
            <person name="Cushman J.C."/>
            <person name="Paull R.E."/>
            <person name="Yu Q."/>
        </authorList>
    </citation>
    <scope>NUCLEOTIDE SEQUENCE [LARGE SCALE GENOMIC DNA]</scope>
    <source>
        <strain evidence="5">cv. F153</strain>
    </source>
</reference>
<organism evidence="5 6">
    <name type="scientific">Ananas comosus</name>
    <name type="common">Pineapple</name>
    <name type="synonym">Ananas ananas</name>
    <dbReference type="NCBI Taxonomy" id="4615"/>
    <lineage>
        <taxon>Eukaryota</taxon>
        <taxon>Viridiplantae</taxon>
        <taxon>Streptophyta</taxon>
        <taxon>Embryophyta</taxon>
        <taxon>Tracheophyta</taxon>
        <taxon>Spermatophyta</taxon>
        <taxon>Magnoliopsida</taxon>
        <taxon>Liliopsida</taxon>
        <taxon>Poales</taxon>
        <taxon>Bromeliaceae</taxon>
        <taxon>Bromelioideae</taxon>
        <taxon>Ananas</taxon>
    </lineage>
</organism>
<dbReference type="Gene3D" id="1.20.1560.10">
    <property type="entry name" value="ABC transporter type 1, transmembrane domain"/>
    <property type="match status" value="1"/>
</dbReference>
<accession>A0A6P5FJB2</accession>
<dbReference type="GO" id="GO:0005524">
    <property type="term" value="F:ATP binding"/>
    <property type="evidence" value="ECO:0007669"/>
    <property type="project" value="InterPro"/>
</dbReference>
<sequence length="179" mass="20113">MGRNMRITTATTSNRAPLLLNNHEESSRPSSDLEEGNEIQPGNVGFCRVLRLAKPDAGKLALATIALLIASLSNILIPKYGGKIIDIVSRDAREPEEQAAALNAVKNTILEIVIIVVDGYELQKRFCTFDFRVDMCRTPYALLLVIIVLYYVSQDFRKNYVFLIDSICYFIHTLQCQES</sequence>
<proteinExistence type="predicted"/>
<dbReference type="SUPFAM" id="SSF90123">
    <property type="entry name" value="ABC transporter transmembrane region"/>
    <property type="match status" value="1"/>
</dbReference>
<reference evidence="6" key="2">
    <citation type="submission" date="2025-08" db="UniProtKB">
        <authorList>
            <consortium name="RefSeq"/>
        </authorList>
    </citation>
    <scope>IDENTIFICATION</scope>
    <source>
        <tissue evidence="6">Leaf</tissue>
    </source>
</reference>
<name>A0A6P5FJB2_ANACO</name>
<dbReference type="AlphaFoldDB" id="A0A6P5FJB2"/>
<evidence type="ECO:0000256" key="1">
    <source>
        <dbReference type="ARBA" id="ARBA00022692"/>
    </source>
</evidence>
<evidence type="ECO:0000313" key="5">
    <source>
        <dbReference type="Proteomes" id="UP000515123"/>
    </source>
</evidence>
<dbReference type="RefSeq" id="XP_020095737.1">
    <property type="nucleotide sequence ID" value="XM_020240148.1"/>
</dbReference>
<dbReference type="Proteomes" id="UP000515123">
    <property type="component" value="Linkage group 9"/>
</dbReference>
<protein>
    <submittedName>
        <fullName evidence="6">ABC transporter B family member 25-like isoform X1</fullName>
    </submittedName>
</protein>
<feature type="transmembrane region" description="Helical" evidence="4">
    <location>
        <begin position="60"/>
        <end position="77"/>
    </location>
</feature>